<protein>
    <submittedName>
        <fullName evidence="2">Uncharacterized protein</fullName>
    </submittedName>
</protein>
<feature type="region of interest" description="Disordered" evidence="1">
    <location>
        <begin position="109"/>
        <end position="147"/>
    </location>
</feature>
<proteinExistence type="predicted"/>
<evidence type="ECO:0000256" key="1">
    <source>
        <dbReference type="SAM" id="MobiDB-lite"/>
    </source>
</evidence>
<keyword evidence="3" id="KW-1185">Reference proteome</keyword>
<evidence type="ECO:0000313" key="3">
    <source>
        <dbReference type="Proteomes" id="UP001206925"/>
    </source>
</evidence>
<name>A0AAD5G5B0_AMBAR</name>
<dbReference type="PANTHER" id="PTHR46250">
    <property type="entry name" value="MYB/SANT-LIKE DNA-BINDING DOMAIN PROTEIN-RELATED"/>
    <property type="match status" value="1"/>
</dbReference>
<dbReference type="EMBL" id="JAMZMK010011121">
    <property type="protein sequence ID" value="KAI7728907.1"/>
    <property type="molecule type" value="Genomic_DNA"/>
</dbReference>
<organism evidence="2 3">
    <name type="scientific">Ambrosia artemisiifolia</name>
    <name type="common">Common ragweed</name>
    <dbReference type="NCBI Taxonomy" id="4212"/>
    <lineage>
        <taxon>Eukaryota</taxon>
        <taxon>Viridiplantae</taxon>
        <taxon>Streptophyta</taxon>
        <taxon>Embryophyta</taxon>
        <taxon>Tracheophyta</taxon>
        <taxon>Spermatophyta</taxon>
        <taxon>Magnoliopsida</taxon>
        <taxon>eudicotyledons</taxon>
        <taxon>Gunneridae</taxon>
        <taxon>Pentapetalae</taxon>
        <taxon>asterids</taxon>
        <taxon>campanulids</taxon>
        <taxon>Asterales</taxon>
        <taxon>Asteraceae</taxon>
        <taxon>Asteroideae</taxon>
        <taxon>Heliantheae alliance</taxon>
        <taxon>Heliantheae</taxon>
        <taxon>Ambrosia</taxon>
    </lineage>
</organism>
<gene>
    <name evidence="2" type="ORF">M8C21_024676</name>
</gene>
<dbReference type="AlphaFoldDB" id="A0AAD5G5B0"/>
<accession>A0AAD5G5B0</accession>
<dbReference type="Proteomes" id="UP001206925">
    <property type="component" value="Unassembled WGS sequence"/>
</dbReference>
<reference evidence="2" key="1">
    <citation type="submission" date="2022-06" db="EMBL/GenBank/DDBJ databases">
        <title>Uncovering the hologenomic basis of an extraordinary plant invasion.</title>
        <authorList>
            <person name="Bieker V.C."/>
            <person name="Martin M.D."/>
            <person name="Gilbert T."/>
            <person name="Hodgins K."/>
            <person name="Battlay P."/>
            <person name="Petersen B."/>
            <person name="Wilson J."/>
        </authorList>
    </citation>
    <scope>NUCLEOTIDE SEQUENCE</scope>
    <source>
        <strain evidence="2">AA19_3_7</strain>
        <tissue evidence="2">Leaf</tissue>
    </source>
</reference>
<sequence>MIDVLYSGSNYKADNGFKPGFSNAVEKQLAISLPEAGIKAKPHIDNDMLDAPPPVWKAYAQVHKHAGRWRSKKFPHYWELCNLFGKDLANGRDAQTAGDILSDLNREEQEVTGDGLDDIDVNQTLNNPLHADSREESSTQRKRKRRNSFDSLMNSLKESAEIIGAEIRGASNTFDKFFWNRER</sequence>
<comment type="caution">
    <text evidence="2">The sequence shown here is derived from an EMBL/GenBank/DDBJ whole genome shotgun (WGS) entry which is preliminary data.</text>
</comment>
<evidence type="ECO:0000313" key="2">
    <source>
        <dbReference type="EMBL" id="KAI7728907.1"/>
    </source>
</evidence>
<dbReference type="PANTHER" id="PTHR46250:SF17">
    <property type="entry name" value="MYB_SANT-LIKE DOMAIN-CONTAINING PROTEIN"/>
    <property type="match status" value="1"/>
</dbReference>